<dbReference type="Pfam" id="PF00496">
    <property type="entry name" value="SBP_bac_5"/>
    <property type="match status" value="1"/>
</dbReference>
<gene>
    <name evidence="8" type="ORF">QRX50_41065</name>
</gene>
<feature type="domain" description="Solute-binding protein family 5" evidence="7">
    <location>
        <begin position="97"/>
        <end position="491"/>
    </location>
</feature>
<dbReference type="InterPro" id="IPR000914">
    <property type="entry name" value="SBP_5_dom"/>
</dbReference>
<evidence type="ECO:0000313" key="8">
    <source>
        <dbReference type="EMBL" id="WIX77730.1"/>
    </source>
</evidence>
<dbReference type="PANTHER" id="PTHR30290">
    <property type="entry name" value="PERIPLASMIC BINDING COMPONENT OF ABC TRANSPORTER"/>
    <property type="match status" value="1"/>
</dbReference>
<dbReference type="PIRSF" id="PIRSF002741">
    <property type="entry name" value="MppA"/>
    <property type="match status" value="1"/>
</dbReference>
<protein>
    <submittedName>
        <fullName evidence="8">ABC transporter substrate-binding protein</fullName>
    </submittedName>
</protein>
<dbReference type="Gene3D" id="3.40.190.10">
    <property type="entry name" value="Periplasmic binding protein-like II"/>
    <property type="match status" value="1"/>
</dbReference>
<organism evidence="8 9">
    <name type="scientific">Amycolatopsis carbonis</name>
    <dbReference type="NCBI Taxonomy" id="715471"/>
    <lineage>
        <taxon>Bacteria</taxon>
        <taxon>Bacillati</taxon>
        <taxon>Actinomycetota</taxon>
        <taxon>Actinomycetes</taxon>
        <taxon>Pseudonocardiales</taxon>
        <taxon>Pseudonocardiaceae</taxon>
        <taxon>Amycolatopsis</taxon>
    </lineage>
</organism>
<dbReference type="AlphaFoldDB" id="A0A9Y2IEM9"/>
<evidence type="ECO:0000256" key="5">
    <source>
        <dbReference type="SAM" id="MobiDB-lite"/>
    </source>
</evidence>
<comment type="similarity">
    <text evidence="2">Belongs to the bacterial solute-binding protein 5 family.</text>
</comment>
<dbReference type="PROSITE" id="PS51257">
    <property type="entry name" value="PROKAR_LIPOPROTEIN"/>
    <property type="match status" value="1"/>
</dbReference>
<dbReference type="PANTHER" id="PTHR30290:SF10">
    <property type="entry name" value="PERIPLASMIC OLIGOPEPTIDE-BINDING PROTEIN-RELATED"/>
    <property type="match status" value="1"/>
</dbReference>
<evidence type="ECO:0000256" key="3">
    <source>
        <dbReference type="ARBA" id="ARBA00022448"/>
    </source>
</evidence>
<evidence type="ECO:0000256" key="6">
    <source>
        <dbReference type="SAM" id="SignalP"/>
    </source>
</evidence>
<dbReference type="Gene3D" id="3.10.105.10">
    <property type="entry name" value="Dipeptide-binding Protein, Domain 3"/>
    <property type="match status" value="1"/>
</dbReference>
<dbReference type="InterPro" id="IPR030678">
    <property type="entry name" value="Peptide/Ni-bd"/>
</dbReference>
<evidence type="ECO:0000256" key="4">
    <source>
        <dbReference type="ARBA" id="ARBA00022729"/>
    </source>
</evidence>
<dbReference type="GO" id="GO:1904680">
    <property type="term" value="F:peptide transmembrane transporter activity"/>
    <property type="evidence" value="ECO:0007669"/>
    <property type="project" value="TreeGrafter"/>
</dbReference>
<dbReference type="KEGG" id="acab:QRX50_41065"/>
<evidence type="ECO:0000256" key="1">
    <source>
        <dbReference type="ARBA" id="ARBA00004196"/>
    </source>
</evidence>
<dbReference type="GO" id="GO:0015833">
    <property type="term" value="P:peptide transport"/>
    <property type="evidence" value="ECO:0007669"/>
    <property type="project" value="TreeGrafter"/>
</dbReference>
<evidence type="ECO:0000313" key="9">
    <source>
        <dbReference type="Proteomes" id="UP001236014"/>
    </source>
</evidence>
<dbReference type="GO" id="GO:0043190">
    <property type="term" value="C:ATP-binding cassette (ABC) transporter complex"/>
    <property type="evidence" value="ECO:0007669"/>
    <property type="project" value="InterPro"/>
</dbReference>
<evidence type="ECO:0000256" key="2">
    <source>
        <dbReference type="ARBA" id="ARBA00005695"/>
    </source>
</evidence>
<feature type="chain" id="PRO_5040732510" evidence="6">
    <location>
        <begin position="23"/>
        <end position="610"/>
    </location>
</feature>
<dbReference type="Proteomes" id="UP001236014">
    <property type="component" value="Chromosome"/>
</dbReference>
<dbReference type="InterPro" id="IPR039424">
    <property type="entry name" value="SBP_5"/>
</dbReference>
<feature type="region of interest" description="Disordered" evidence="5">
    <location>
        <begin position="23"/>
        <end position="43"/>
    </location>
</feature>
<keyword evidence="9" id="KW-1185">Reference proteome</keyword>
<evidence type="ECO:0000259" key="7">
    <source>
        <dbReference type="Pfam" id="PF00496"/>
    </source>
</evidence>
<dbReference type="GO" id="GO:0030313">
    <property type="term" value="C:cell envelope"/>
    <property type="evidence" value="ECO:0007669"/>
    <property type="project" value="UniProtKB-SubCell"/>
</dbReference>
<dbReference type="SUPFAM" id="SSF53850">
    <property type="entry name" value="Periplasmic binding protein-like II"/>
    <property type="match status" value="1"/>
</dbReference>
<accession>A0A9Y2IEM9</accession>
<sequence length="610" mass="65576">MRLRKALVAPVVVLAAAALATACSGGSSSSGGGTPTEGGTAVFAESPGTQPNWIFPFVDSAHNSGYATGDLQQLMYRELYWFGDAGGSTGVNTRKSLADPPVFSDNNTKVVINVKPYKWSNGETVNAKDVVFWMNMMFAEKANWYGYVPGQFPDNVKSATATGPQQVTLQLTDSYSPTWFTGQELAQIAPLPMAWDKTSDSAAAGSGGCADDRAKCDAVYKYLFNKSKDLSTYATDPLWQVVDGPWHLTSFDAEGNISYDPNPKYSGPDKPHLAHYKMQPFTSTSAEFNTLRSGRTISVGGVQGADLPQKKASEKLPATNPLQANYNLVPAAAWGWSSTILNMDNPKYGAVFKQLYVRQAFQQTLDQVTDVNVAYRGYATVTTGPVPINPDNSYVTDAERGAGPYPFDKAKAKSLLTSHGWTLQNGAMTCTAPGTAPNQCGAGVAAGTRLELTLQYSTGNPAYGRIMQQWKSDAAEAGIVFDLKGQEFNALLGDVSDCHGSGPACDWQLGYFGYQQYNAVPTGDQLLLPGSTGNIGNYDDPQLDKLINATLHSDDKNAFAAYEDYATKTLPGQINMPLRGPMEVVAKDLGGVSFPAVQTARSPEDWYFTK</sequence>
<keyword evidence="4 6" id="KW-0732">Signal</keyword>
<keyword evidence="3" id="KW-0813">Transport</keyword>
<feature type="signal peptide" evidence="6">
    <location>
        <begin position="1"/>
        <end position="22"/>
    </location>
</feature>
<reference evidence="8 9" key="1">
    <citation type="submission" date="2023-06" db="EMBL/GenBank/DDBJ databases">
        <authorList>
            <person name="Oyuntsetseg B."/>
            <person name="Kim S.B."/>
        </authorList>
    </citation>
    <scope>NUCLEOTIDE SEQUENCE [LARGE SCALE GENOMIC DNA]</scope>
    <source>
        <strain evidence="8 9">2-15</strain>
    </source>
</reference>
<comment type="subcellular location">
    <subcellularLocation>
        <location evidence="1">Cell envelope</location>
    </subcellularLocation>
</comment>
<dbReference type="RefSeq" id="WP_285968469.1">
    <property type="nucleotide sequence ID" value="NZ_CP127294.1"/>
</dbReference>
<name>A0A9Y2IEM9_9PSEU</name>
<dbReference type="EMBL" id="CP127294">
    <property type="protein sequence ID" value="WIX77730.1"/>
    <property type="molecule type" value="Genomic_DNA"/>
</dbReference>
<dbReference type="GO" id="GO:0042597">
    <property type="term" value="C:periplasmic space"/>
    <property type="evidence" value="ECO:0007669"/>
    <property type="project" value="UniProtKB-ARBA"/>
</dbReference>
<proteinExistence type="inferred from homology"/>